<evidence type="ECO:0000256" key="5">
    <source>
        <dbReference type="ARBA" id="ARBA00022729"/>
    </source>
</evidence>
<comment type="similarity">
    <text evidence="10 11">Belongs to the TonB-dependent receptor family.</text>
</comment>
<evidence type="ECO:0000256" key="9">
    <source>
        <dbReference type="ARBA" id="ARBA00023237"/>
    </source>
</evidence>
<accession>A0A7J5U074</accession>
<dbReference type="Gene3D" id="2.40.170.20">
    <property type="entry name" value="TonB-dependent receptor, beta-barrel domain"/>
    <property type="match status" value="1"/>
</dbReference>
<feature type="domain" description="TonB-dependent receptor-like beta-barrel" evidence="13">
    <location>
        <begin position="319"/>
        <end position="767"/>
    </location>
</feature>
<dbReference type="PANTHER" id="PTHR30069:SF29">
    <property type="entry name" value="HEMOGLOBIN AND HEMOGLOBIN-HAPTOGLOBIN-BINDING PROTEIN 1-RELATED"/>
    <property type="match status" value="1"/>
</dbReference>
<reference evidence="15 16" key="1">
    <citation type="submission" date="2019-10" db="EMBL/GenBank/DDBJ databases">
        <title>Rudanella paleaurantiibacter sp. nov., isolated from sludge.</title>
        <authorList>
            <person name="Xu S.Q."/>
        </authorList>
    </citation>
    <scope>NUCLEOTIDE SEQUENCE [LARGE SCALE GENOMIC DNA]</scope>
    <source>
        <strain evidence="15 16">HX-22-17</strain>
    </source>
</reference>
<keyword evidence="2 10" id="KW-0813">Transport</keyword>
<evidence type="ECO:0000256" key="7">
    <source>
        <dbReference type="ARBA" id="ARBA00023136"/>
    </source>
</evidence>
<sequence length="807" mass="89744">MPHRLPVFCQRFVWQLAFLWFLLTSLTGVHAQQTTLAIAGYVRETATNTPISGVNVFVQEIRKGVSTDRDGYYLVSLPAGTYTVTFSSVGYLRKTQTIKIPPSQLANDVNLDVDTKLLNEVTVKTESADRNVKKVEMGVNQLAIRNIKRMPALMGEVDVVRSLLLLPGVTTVGEGATGINVRGGSVDQNLVLLDDAPVYNSSHLMGFFSVFNPDAVRDVTLQKGSLPARYGGRISSVLDVRTKEPETERLTVSGGLGLVSSRLGVEGPIGSRKLSFLADGRLSANNFLFQLGPANIRDTRANFYDLTTKVKFLPNEKNTIWLSGYASNDRIRFPSDSLISIGVRSSRTDFDYQITNASLKWNHAFSDAFNLTTTGVVARYAAALSVPDSASAFRLQSTLLTSIGKVEADYQQGQHRLSGGLVATHYGLSPNTLTPGPLSSQLPLTLPTEQALEAALFVEDEFRPTDKFSILAGLRYTRFFNLGPGTVQTYNPEGPRLPDNVIGQTVFGRGTVAQTYGGLEPRLALRWAPKPEQSVKVSYTRMQQFLHLITNTQAALPTSRWKLSDANIRPQIADQLSAGYFLNLQANTYELSGEVYYRRIRDAIDYRDGARLLLNPTPETELLQGEGKAYGAELMLRKNNGFLTGWASYAYSRSLLLINGPYAGEQVNNGNWFPANFDKPHSVNLVAIYRPSRKFNASFNFTYSTGRPVTAPYGKARINGIAIPIYLDRNQQRIPDYHRLDLSLTWEKDPDKPGRFWYSWVFSVYNLYGRKNAYSVFYKLRSSSMSDAYKLSIFASPIPSLTYNFKF</sequence>
<dbReference type="Pfam" id="PF00593">
    <property type="entry name" value="TonB_dep_Rec_b-barrel"/>
    <property type="match status" value="1"/>
</dbReference>
<evidence type="ECO:0000259" key="14">
    <source>
        <dbReference type="Pfam" id="PF07715"/>
    </source>
</evidence>
<dbReference type="Proteomes" id="UP000488299">
    <property type="component" value="Unassembled WGS sequence"/>
</dbReference>
<feature type="signal peptide" evidence="12">
    <location>
        <begin position="1"/>
        <end position="31"/>
    </location>
</feature>
<evidence type="ECO:0000313" key="16">
    <source>
        <dbReference type="Proteomes" id="UP000488299"/>
    </source>
</evidence>
<evidence type="ECO:0000256" key="10">
    <source>
        <dbReference type="PROSITE-ProRule" id="PRU01360"/>
    </source>
</evidence>
<dbReference type="InterPro" id="IPR000531">
    <property type="entry name" value="Beta-barrel_TonB"/>
</dbReference>
<dbReference type="EMBL" id="WELI01000003">
    <property type="protein sequence ID" value="KAB7731047.1"/>
    <property type="molecule type" value="Genomic_DNA"/>
</dbReference>
<feature type="chain" id="PRO_5029588704" evidence="12">
    <location>
        <begin position="32"/>
        <end position="807"/>
    </location>
</feature>
<name>A0A7J5U074_9BACT</name>
<keyword evidence="6 11" id="KW-0798">TonB box</keyword>
<dbReference type="InterPro" id="IPR036942">
    <property type="entry name" value="Beta-barrel_TonB_sf"/>
</dbReference>
<dbReference type="GO" id="GO:0009279">
    <property type="term" value="C:cell outer membrane"/>
    <property type="evidence" value="ECO:0007669"/>
    <property type="project" value="UniProtKB-SubCell"/>
</dbReference>
<evidence type="ECO:0000256" key="1">
    <source>
        <dbReference type="ARBA" id="ARBA00004571"/>
    </source>
</evidence>
<dbReference type="Pfam" id="PF13715">
    <property type="entry name" value="CarbopepD_reg_2"/>
    <property type="match status" value="1"/>
</dbReference>
<keyword evidence="4 10" id="KW-0812">Transmembrane</keyword>
<evidence type="ECO:0000256" key="3">
    <source>
        <dbReference type="ARBA" id="ARBA00022452"/>
    </source>
</evidence>
<dbReference type="Gene3D" id="2.60.40.1120">
    <property type="entry name" value="Carboxypeptidase-like, regulatory domain"/>
    <property type="match status" value="1"/>
</dbReference>
<keyword evidence="5 12" id="KW-0732">Signal</keyword>
<evidence type="ECO:0000256" key="8">
    <source>
        <dbReference type="ARBA" id="ARBA00023170"/>
    </source>
</evidence>
<keyword evidence="8 15" id="KW-0675">Receptor</keyword>
<dbReference type="PROSITE" id="PS52016">
    <property type="entry name" value="TONB_DEPENDENT_REC_3"/>
    <property type="match status" value="1"/>
</dbReference>
<dbReference type="InterPro" id="IPR039426">
    <property type="entry name" value="TonB-dep_rcpt-like"/>
</dbReference>
<dbReference type="Pfam" id="PF07715">
    <property type="entry name" value="Plug"/>
    <property type="match status" value="1"/>
</dbReference>
<evidence type="ECO:0000256" key="6">
    <source>
        <dbReference type="ARBA" id="ARBA00023077"/>
    </source>
</evidence>
<dbReference type="AlphaFoldDB" id="A0A7J5U074"/>
<evidence type="ECO:0000256" key="4">
    <source>
        <dbReference type="ARBA" id="ARBA00022692"/>
    </source>
</evidence>
<evidence type="ECO:0000256" key="2">
    <source>
        <dbReference type="ARBA" id="ARBA00022448"/>
    </source>
</evidence>
<protein>
    <submittedName>
        <fullName evidence="15">TonB-dependent receptor plug domain-containing protein</fullName>
    </submittedName>
</protein>
<keyword evidence="9 10" id="KW-0998">Cell outer membrane</keyword>
<evidence type="ECO:0000313" key="15">
    <source>
        <dbReference type="EMBL" id="KAB7731047.1"/>
    </source>
</evidence>
<dbReference type="InterPro" id="IPR012910">
    <property type="entry name" value="Plug_dom"/>
</dbReference>
<dbReference type="GO" id="GO:0044718">
    <property type="term" value="P:siderophore transmembrane transport"/>
    <property type="evidence" value="ECO:0007669"/>
    <property type="project" value="TreeGrafter"/>
</dbReference>
<dbReference type="InterPro" id="IPR037066">
    <property type="entry name" value="Plug_dom_sf"/>
</dbReference>
<keyword evidence="16" id="KW-1185">Reference proteome</keyword>
<dbReference type="SUPFAM" id="SSF49464">
    <property type="entry name" value="Carboxypeptidase regulatory domain-like"/>
    <property type="match status" value="1"/>
</dbReference>
<dbReference type="PANTHER" id="PTHR30069">
    <property type="entry name" value="TONB-DEPENDENT OUTER MEMBRANE RECEPTOR"/>
    <property type="match status" value="1"/>
</dbReference>
<organism evidence="15 16">
    <name type="scientific">Rudanella paleaurantiibacter</name>
    <dbReference type="NCBI Taxonomy" id="2614655"/>
    <lineage>
        <taxon>Bacteria</taxon>
        <taxon>Pseudomonadati</taxon>
        <taxon>Bacteroidota</taxon>
        <taxon>Cytophagia</taxon>
        <taxon>Cytophagales</taxon>
        <taxon>Cytophagaceae</taxon>
        <taxon>Rudanella</taxon>
    </lineage>
</organism>
<dbReference type="GO" id="GO:0015344">
    <property type="term" value="F:siderophore uptake transmembrane transporter activity"/>
    <property type="evidence" value="ECO:0007669"/>
    <property type="project" value="TreeGrafter"/>
</dbReference>
<dbReference type="RefSeq" id="WP_152124033.1">
    <property type="nucleotide sequence ID" value="NZ_WELI01000003.1"/>
</dbReference>
<comment type="subcellular location">
    <subcellularLocation>
        <location evidence="1 10">Cell outer membrane</location>
        <topology evidence="1 10">Multi-pass membrane protein</topology>
    </subcellularLocation>
</comment>
<proteinExistence type="inferred from homology"/>
<dbReference type="Gene3D" id="2.170.130.10">
    <property type="entry name" value="TonB-dependent receptor, plug domain"/>
    <property type="match status" value="1"/>
</dbReference>
<evidence type="ECO:0000259" key="13">
    <source>
        <dbReference type="Pfam" id="PF00593"/>
    </source>
</evidence>
<keyword evidence="7 10" id="KW-0472">Membrane</keyword>
<keyword evidence="3 10" id="KW-1134">Transmembrane beta strand</keyword>
<dbReference type="InterPro" id="IPR008969">
    <property type="entry name" value="CarboxyPept-like_regulatory"/>
</dbReference>
<gene>
    <name evidence="15" type="ORF">F5984_09520</name>
</gene>
<dbReference type="SUPFAM" id="SSF56935">
    <property type="entry name" value="Porins"/>
    <property type="match status" value="1"/>
</dbReference>
<feature type="domain" description="TonB-dependent receptor plug" evidence="14">
    <location>
        <begin position="158"/>
        <end position="233"/>
    </location>
</feature>
<comment type="caution">
    <text evidence="15">The sequence shown here is derived from an EMBL/GenBank/DDBJ whole genome shotgun (WGS) entry which is preliminary data.</text>
</comment>
<evidence type="ECO:0000256" key="11">
    <source>
        <dbReference type="RuleBase" id="RU003357"/>
    </source>
</evidence>
<evidence type="ECO:0000256" key="12">
    <source>
        <dbReference type="SAM" id="SignalP"/>
    </source>
</evidence>